<organism evidence="2 3">
    <name type="scientific">Azospirillum oleiclasticum</name>
    <dbReference type="NCBI Taxonomy" id="2735135"/>
    <lineage>
        <taxon>Bacteria</taxon>
        <taxon>Pseudomonadati</taxon>
        <taxon>Pseudomonadota</taxon>
        <taxon>Alphaproteobacteria</taxon>
        <taxon>Rhodospirillales</taxon>
        <taxon>Azospirillaceae</taxon>
        <taxon>Azospirillum</taxon>
    </lineage>
</organism>
<dbReference type="PROSITE" id="PS51257">
    <property type="entry name" value="PROKAR_LIPOPROTEIN"/>
    <property type="match status" value="1"/>
</dbReference>
<accession>A0ABX2TMQ6</accession>
<dbReference type="RefSeq" id="WP_180286544.1">
    <property type="nucleotide sequence ID" value="NZ_JABFDB010000045.1"/>
</dbReference>
<gene>
    <name evidence="2" type="ORF">HND93_34145</name>
</gene>
<keyword evidence="3" id="KW-1185">Reference proteome</keyword>
<keyword evidence="1" id="KW-0732">Signal</keyword>
<dbReference type="EMBL" id="JABFDB010000045">
    <property type="protein sequence ID" value="NYZ24773.1"/>
    <property type="molecule type" value="Genomic_DNA"/>
</dbReference>
<sequence>MIRSARFPIPLAAALMACVALPALADTVSETLHREPLLPVEEVVVPAAEPDLTQRIGSAASAAYDALPAMDQVTGAASDAFGGARDTLSNWWSGARETLKPATDRVEAIAAPAIEAAAPAIAAAGTHADRAIAGAEALATDARLEVERLAGAFHESAAELRHHPVVEAAADVGLLLRVVEAVGVSAVVGGLAWRKIRGA</sequence>
<name>A0ABX2TMQ6_9PROT</name>
<evidence type="ECO:0000313" key="3">
    <source>
        <dbReference type="Proteomes" id="UP000584642"/>
    </source>
</evidence>
<protein>
    <submittedName>
        <fullName evidence="2">Uncharacterized protein</fullName>
    </submittedName>
</protein>
<evidence type="ECO:0000256" key="1">
    <source>
        <dbReference type="SAM" id="SignalP"/>
    </source>
</evidence>
<evidence type="ECO:0000313" key="2">
    <source>
        <dbReference type="EMBL" id="NYZ24773.1"/>
    </source>
</evidence>
<proteinExistence type="predicted"/>
<dbReference type="Proteomes" id="UP000584642">
    <property type="component" value="Unassembled WGS sequence"/>
</dbReference>
<feature type="chain" id="PRO_5046443546" evidence="1">
    <location>
        <begin position="26"/>
        <end position="199"/>
    </location>
</feature>
<feature type="signal peptide" evidence="1">
    <location>
        <begin position="1"/>
        <end position="25"/>
    </location>
</feature>
<comment type="caution">
    <text evidence="2">The sequence shown here is derived from an EMBL/GenBank/DDBJ whole genome shotgun (WGS) entry which is preliminary data.</text>
</comment>
<reference evidence="2 3" key="1">
    <citation type="submission" date="2020-05" db="EMBL/GenBank/DDBJ databases">
        <title>Azospirillum oleiclasticum sp. nov, a nitrogen-fixing and heavy crude oil-emulsifying bacterium isolated from the crude oil of Yumen Oilfield.</title>
        <authorList>
            <person name="Wu D."/>
            <person name="Cai M."/>
            <person name="Zhang X."/>
        </authorList>
    </citation>
    <scope>NUCLEOTIDE SEQUENCE [LARGE SCALE GENOMIC DNA]</scope>
    <source>
        <strain evidence="2 3">ROY-1-1-2</strain>
    </source>
</reference>